<proteinExistence type="predicted"/>
<dbReference type="InterPro" id="IPR011051">
    <property type="entry name" value="RmlC_Cupin_sf"/>
</dbReference>
<accession>A0A428N3W0</accession>
<dbReference type="InterPro" id="IPR014710">
    <property type="entry name" value="RmlC-like_jellyroll"/>
</dbReference>
<sequence>MEDQLYHPFISKYKDVEPFELDEGVYFHNMATKDTGTKTIVSGLATFEPGAGLPCHVHNVEESVTVIEGEAFCDVKGVRSFVQKFDTSFIPPDVPHRFVNVSSTERLVILWVYSQVNTSLQSVDIERITVKSDRCMLPK</sequence>
<comment type="caution">
    <text evidence="3">The sequence shown here is derived from an EMBL/GenBank/DDBJ whole genome shotgun (WGS) entry which is preliminary data.</text>
</comment>
<dbReference type="SUPFAM" id="SSF51182">
    <property type="entry name" value="RmlC-like cupins"/>
    <property type="match status" value="1"/>
</dbReference>
<dbReference type="RefSeq" id="WP_125556193.1">
    <property type="nucleotide sequence ID" value="NZ_RBVX01000010.1"/>
</dbReference>
<evidence type="ECO:0000313" key="3">
    <source>
        <dbReference type="EMBL" id="RSL33130.1"/>
    </source>
</evidence>
<keyword evidence="1" id="KW-0479">Metal-binding</keyword>
<gene>
    <name evidence="3" type="ORF">D7Z54_12575</name>
</gene>
<protein>
    <submittedName>
        <fullName evidence="3">Cupin domain-containing protein</fullName>
    </submittedName>
</protein>
<feature type="domain" description="Cupin type-2" evidence="2">
    <location>
        <begin position="44"/>
        <end position="113"/>
    </location>
</feature>
<dbReference type="OrthoDB" id="2620172at2"/>
<reference evidence="3 4" key="1">
    <citation type="submission" date="2018-10" db="EMBL/GenBank/DDBJ databases">
        <title>Draft genome sequence of Bacillus salarius IM0101, isolated from a hypersaline soil in Inner Mongolia, China.</title>
        <authorList>
            <person name="Yamprayoonswat W."/>
            <person name="Boonvisut S."/>
            <person name="Jumpathong W."/>
            <person name="Sittihan S."/>
            <person name="Ruangsuj P."/>
            <person name="Wanthongcharoen S."/>
            <person name="Thongpramul N."/>
            <person name="Pimmason S."/>
            <person name="Yu B."/>
            <person name="Yasawong M."/>
        </authorList>
    </citation>
    <scope>NUCLEOTIDE SEQUENCE [LARGE SCALE GENOMIC DNA]</scope>
    <source>
        <strain evidence="3 4">IM0101</strain>
    </source>
</reference>
<dbReference type="Pfam" id="PF07883">
    <property type="entry name" value="Cupin_2"/>
    <property type="match status" value="1"/>
</dbReference>
<dbReference type="Gene3D" id="2.60.120.10">
    <property type="entry name" value="Jelly Rolls"/>
    <property type="match status" value="1"/>
</dbReference>
<dbReference type="AlphaFoldDB" id="A0A428N3W0"/>
<evidence type="ECO:0000313" key="4">
    <source>
        <dbReference type="Proteomes" id="UP000275076"/>
    </source>
</evidence>
<name>A0A428N3W0_9BACI</name>
<dbReference type="PANTHER" id="PTHR35848:SF6">
    <property type="entry name" value="CUPIN TYPE-2 DOMAIN-CONTAINING PROTEIN"/>
    <property type="match status" value="1"/>
</dbReference>
<dbReference type="PANTHER" id="PTHR35848">
    <property type="entry name" value="OXALATE-BINDING PROTEIN"/>
    <property type="match status" value="1"/>
</dbReference>
<dbReference type="EMBL" id="RBVX01000010">
    <property type="protein sequence ID" value="RSL33130.1"/>
    <property type="molecule type" value="Genomic_DNA"/>
</dbReference>
<dbReference type="InterPro" id="IPR013096">
    <property type="entry name" value="Cupin_2"/>
</dbReference>
<evidence type="ECO:0000259" key="2">
    <source>
        <dbReference type="Pfam" id="PF07883"/>
    </source>
</evidence>
<keyword evidence="4" id="KW-1185">Reference proteome</keyword>
<organism evidence="3 4">
    <name type="scientific">Salibacterium salarium</name>
    <dbReference type="NCBI Taxonomy" id="284579"/>
    <lineage>
        <taxon>Bacteria</taxon>
        <taxon>Bacillati</taxon>
        <taxon>Bacillota</taxon>
        <taxon>Bacilli</taxon>
        <taxon>Bacillales</taxon>
        <taxon>Bacillaceae</taxon>
    </lineage>
</organism>
<evidence type="ECO:0000256" key="1">
    <source>
        <dbReference type="ARBA" id="ARBA00022723"/>
    </source>
</evidence>
<dbReference type="GO" id="GO:0046872">
    <property type="term" value="F:metal ion binding"/>
    <property type="evidence" value="ECO:0007669"/>
    <property type="project" value="UniProtKB-KW"/>
</dbReference>
<dbReference type="Proteomes" id="UP000275076">
    <property type="component" value="Unassembled WGS sequence"/>
</dbReference>
<dbReference type="InterPro" id="IPR051610">
    <property type="entry name" value="GPI/OXD"/>
</dbReference>